<dbReference type="EMBL" id="UINC01054291">
    <property type="protein sequence ID" value="SVB71816.1"/>
    <property type="molecule type" value="Genomic_DNA"/>
</dbReference>
<gene>
    <name evidence="1" type="ORF">METZ01_LOCUS224670</name>
</gene>
<name>A0A382G981_9ZZZZ</name>
<organism evidence="1">
    <name type="scientific">marine metagenome</name>
    <dbReference type="NCBI Taxonomy" id="408172"/>
    <lineage>
        <taxon>unclassified sequences</taxon>
        <taxon>metagenomes</taxon>
        <taxon>ecological metagenomes</taxon>
    </lineage>
</organism>
<dbReference type="AlphaFoldDB" id="A0A382G981"/>
<sequence length="297" mass="32554">MKNEEEVIKEEVSLVEETHNDNIGTADFSFNTLVKAFEELPTLSLIREIAAVVPMKYSTGQIINIRRQGATNSFETVKSTLTVNTATSDPIQTGISVEVIQDLQNQYGLDGYKIAANLLRGITDNDENTAFLTFLDANSLATPVLTLTDAASAETSLFEITQRVQELVIKMNTPNFRTFDAFVILPYKNAASISALSSYVREKELTEERLIVNRIGKTKYYVNPDVTATTAYVGLSDHDKNSLGASSVIMGTFPQELLRSGVQGTFQQNVGLLNRYATAVNPLSTAGVEMLMSFVVA</sequence>
<protein>
    <submittedName>
        <fullName evidence="1">Uncharacterized protein</fullName>
    </submittedName>
</protein>
<reference evidence="1" key="1">
    <citation type="submission" date="2018-05" db="EMBL/GenBank/DDBJ databases">
        <authorList>
            <person name="Lanie J.A."/>
            <person name="Ng W.-L."/>
            <person name="Kazmierczak K.M."/>
            <person name="Andrzejewski T.M."/>
            <person name="Davidsen T.M."/>
            <person name="Wayne K.J."/>
            <person name="Tettelin H."/>
            <person name="Glass J.I."/>
            <person name="Rusch D."/>
            <person name="Podicherti R."/>
            <person name="Tsui H.-C.T."/>
            <person name="Winkler M.E."/>
        </authorList>
    </citation>
    <scope>NUCLEOTIDE SEQUENCE</scope>
</reference>
<accession>A0A382G981</accession>
<proteinExistence type="predicted"/>
<evidence type="ECO:0000313" key="1">
    <source>
        <dbReference type="EMBL" id="SVB71816.1"/>
    </source>
</evidence>